<sequence>MREMHQDDKGGGMEKLFAARSIAPGKFGKQKIPHQTKYGDYFDNGVCHPMSEEVDDEAEARRQIPLSISNASTDVVQVLAPMRSKRDAMRSIATERVRRKDAERLSARPGQNRILSRPGPLGGIFDLVMRALAPAEAKNA</sequence>
<organism evidence="1 2">
    <name type="scientific">Diploscapter pachys</name>
    <dbReference type="NCBI Taxonomy" id="2018661"/>
    <lineage>
        <taxon>Eukaryota</taxon>
        <taxon>Metazoa</taxon>
        <taxon>Ecdysozoa</taxon>
        <taxon>Nematoda</taxon>
        <taxon>Chromadorea</taxon>
        <taxon>Rhabditida</taxon>
        <taxon>Rhabditina</taxon>
        <taxon>Rhabditomorpha</taxon>
        <taxon>Rhabditoidea</taxon>
        <taxon>Rhabditidae</taxon>
        <taxon>Diploscapter</taxon>
    </lineage>
</organism>
<accession>A0A2A2KJM6</accession>
<name>A0A2A2KJM6_9BILA</name>
<evidence type="ECO:0000313" key="1">
    <source>
        <dbReference type="EMBL" id="PAV74145.1"/>
    </source>
</evidence>
<gene>
    <name evidence="1" type="ORF">WR25_06763</name>
</gene>
<proteinExistence type="predicted"/>
<protein>
    <submittedName>
        <fullName evidence="1">Uncharacterized protein</fullName>
    </submittedName>
</protein>
<dbReference type="EMBL" id="LIAE01008404">
    <property type="protein sequence ID" value="PAV74145.1"/>
    <property type="molecule type" value="Genomic_DNA"/>
</dbReference>
<reference evidence="1 2" key="1">
    <citation type="journal article" date="2017" name="Curr. Biol.">
        <title>Genome architecture and evolution of a unichromosomal asexual nematode.</title>
        <authorList>
            <person name="Fradin H."/>
            <person name="Zegar C."/>
            <person name="Gutwein M."/>
            <person name="Lucas J."/>
            <person name="Kovtun M."/>
            <person name="Corcoran D."/>
            <person name="Baugh L.R."/>
            <person name="Kiontke K."/>
            <person name="Gunsalus K."/>
            <person name="Fitch D.H."/>
            <person name="Piano F."/>
        </authorList>
    </citation>
    <scope>NUCLEOTIDE SEQUENCE [LARGE SCALE GENOMIC DNA]</scope>
    <source>
        <strain evidence="1">PF1309</strain>
    </source>
</reference>
<keyword evidence="2" id="KW-1185">Reference proteome</keyword>
<dbReference type="Proteomes" id="UP000218231">
    <property type="component" value="Unassembled WGS sequence"/>
</dbReference>
<comment type="caution">
    <text evidence="1">The sequence shown here is derived from an EMBL/GenBank/DDBJ whole genome shotgun (WGS) entry which is preliminary data.</text>
</comment>
<evidence type="ECO:0000313" key="2">
    <source>
        <dbReference type="Proteomes" id="UP000218231"/>
    </source>
</evidence>
<dbReference type="AlphaFoldDB" id="A0A2A2KJM6"/>